<accession>N1PF78</accession>
<evidence type="ECO:0000313" key="1">
    <source>
        <dbReference type="EMBL" id="EME41263.1"/>
    </source>
</evidence>
<dbReference type="HOGENOM" id="CLU_1161102_0_0_1"/>
<reference evidence="2" key="1">
    <citation type="journal article" date="2012" name="PLoS Genet.">
        <title>The genomes of the fungal plant pathogens Cladosporium fulvum and Dothistroma septosporum reveal adaptation to different hosts and lifestyles but also signatures of common ancestry.</title>
        <authorList>
            <person name="de Wit P.J.G.M."/>
            <person name="van der Burgt A."/>
            <person name="Oekmen B."/>
            <person name="Stergiopoulos I."/>
            <person name="Abd-Elsalam K.A."/>
            <person name="Aerts A.L."/>
            <person name="Bahkali A.H."/>
            <person name="Beenen H.G."/>
            <person name="Chettri P."/>
            <person name="Cox M.P."/>
            <person name="Datema E."/>
            <person name="de Vries R.P."/>
            <person name="Dhillon B."/>
            <person name="Ganley A.R."/>
            <person name="Griffiths S.A."/>
            <person name="Guo Y."/>
            <person name="Hamelin R.C."/>
            <person name="Henrissat B."/>
            <person name="Kabir M.S."/>
            <person name="Jashni M.K."/>
            <person name="Kema G."/>
            <person name="Klaubauf S."/>
            <person name="Lapidus A."/>
            <person name="Levasseur A."/>
            <person name="Lindquist E."/>
            <person name="Mehrabi R."/>
            <person name="Ohm R.A."/>
            <person name="Owen T.J."/>
            <person name="Salamov A."/>
            <person name="Schwelm A."/>
            <person name="Schijlen E."/>
            <person name="Sun H."/>
            <person name="van den Burg H.A."/>
            <person name="van Ham R.C.H.J."/>
            <person name="Zhang S."/>
            <person name="Goodwin S.B."/>
            <person name="Grigoriev I.V."/>
            <person name="Collemare J."/>
            <person name="Bradshaw R.E."/>
        </authorList>
    </citation>
    <scope>NUCLEOTIDE SEQUENCE [LARGE SCALE GENOMIC DNA]</scope>
    <source>
        <strain evidence="2">NZE10 / CBS 128990</strain>
    </source>
</reference>
<name>N1PF78_DOTSN</name>
<dbReference type="Proteomes" id="UP000016933">
    <property type="component" value="Unassembled WGS sequence"/>
</dbReference>
<dbReference type="EMBL" id="KB446542">
    <property type="protein sequence ID" value="EME41263.1"/>
    <property type="molecule type" value="Genomic_DNA"/>
</dbReference>
<organism evidence="1 2">
    <name type="scientific">Dothistroma septosporum (strain NZE10 / CBS 128990)</name>
    <name type="common">Red band needle blight fungus</name>
    <name type="synonym">Mycosphaerella pini</name>
    <dbReference type="NCBI Taxonomy" id="675120"/>
    <lineage>
        <taxon>Eukaryota</taxon>
        <taxon>Fungi</taxon>
        <taxon>Dikarya</taxon>
        <taxon>Ascomycota</taxon>
        <taxon>Pezizomycotina</taxon>
        <taxon>Dothideomycetes</taxon>
        <taxon>Dothideomycetidae</taxon>
        <taxon>Mycosphaerellales</taxon>
        <taxon>Mycosphaerellaceae</taxon>
        <taxon>Dothistroma</taxon>
    </lineage>
</organism>
<protein>
    <submittedName>
        <fullName evidence="1">Uncharacterized protein</fullName>
    </submittedName>
</protein>
<sequence>MTTSAAAQVFAVPELVERILEHASPASLYGLRRGNPTSNGIIQLKKFHHRMLIAPLGRLSIMRLVRVVRSPQIQRAIAPFSIVSVHPANSGREVTIHVHVAGRWIEAQYDSLYQRNISRDSPCQRTESWRQIKVDAGGKALTVRLGKSRGGRQPGLGDTVGVLQWQSGDEVTLGGLMDECIKTVQGRRLARATCYGELLQNRMQRWSSAMSPEAPRARLRVALSCSPITASGKCVVTER</sequence>
<proteinExistence type="predicted"/>
<dbReference type="AlphaFoldDB" id="N1PF78"/>
<dbReference type="OMA" id="ASWRRIC"/>
<keyword evidence="2" id="KW-1185">Reference proteome</keyword>
<evidence type="ECO:0000313" key="2">
    <source>
        <dbReference type="Proteomes" id="UP000016933"/>
    </source>
</evidence>
<reference evidence="1 2" key="2">
    <citation type="journal article" date="2012" name="PLoS Pathog.">
        <title>Diverse lifestyles and strategies of plant pathogenesis encoded in the genomes of eighteen Dothideomycetes fungi.</title>
        <authorList>
            <person name="Ohm R.A."/>
            <person name="Feau N."/>
            <person name="Henrissat B."/>
            <person name="Schoch C.L."/>
            <person name="Horwitz B.A."/>
            <person name="Barry K.W."/>
            <person name="Condon B.J."/>
            <person name="Copeland A.C."/>
            <person name="Dhillon B."/>
            <person name="Glaser F."/>
            <person name="Hesse C.N."/>
            <person name="Kosti I."/>
            <person name="LaButti K."/>
            <person name="Lindquist E.A."/>
            <person name="Lucas S."/>
            <person name="Salamov A.A."/>
            <person name="Bradshaw R.E."/>
            <person name="Ciuffetti L."/>
            <person name="Hamelin R.C."/>
            <person name="Kema G.H.J."/>
            <person name="Lawrence C."/>
            <person name="Scott J.A."/>
            <person name="Spatafora J.W."/>
            <person name="Turgeon B.G."/>
            <person name="de Wit P.J.G.M."/>
            <person name="Zhong S."/>
            <person name="Goodwin S.B."/>
            <person name="Grigoriev I.V."/>
        </authorList>
    </citation>
    <scope>NUCLEOTIDE SEQUENCE [LARGE SCALE GENOMIC DNA]</scope>
    <source>
        <strain evidence="2">NZE10 / CBS 128990</strain>
    </source>
</reference>
<gene>
    <name evidence="1" type="ORF">DOTSEDRAFT_36687</name>
</gene>